<feature type="compositionally biased region" description="Low complexity" evidence="1">
    <location>
        <begin position="159"/>
        <end position="173"/>
    </location>
</feature>
<feature type="region of interest" description="Disordered" evidence="1">
    <location>
        <begin position="124"/>
        <end position="188"/>
    </location>
</feature>
<feature type="compositionally biased region" description="Low complexity" evidence="1">
    <location>
        <begin position="127"/>
        <end position="139"/>
    </location>
</feature>
<evidence type="ECO:0000256" key="1">
    <source>
        <dbReference type="SAM" id="MobiDB-lite"/>
    </source>
</evidence>
<dbReference type="EMBL" id="UYRR01010393">
    <property type="protein sequence ID" value="VDK25397.1"/>
    <property type="molecule type" value="Genomic_DNA"/>
</dbReference>
<proteinExistence type="predicted"/>
<evidence type="ECO:0000313" key="4">
    <source>
        <dbReference type="WBParaSite" id="ASIM_0000557201-mRNA-1"/>
    </source>
</evidence>
<feature type="compositionally biased region" description="Polar residues" evidence="1">
    <location>
        <begin position="322"/>
        <end position="344"/>
    </location>
</feature>
<protein>
    <submittedName>
        <fullName evidence="4">Suppressor protein SRP40-like</fullName>
    </submittedName>
</protein>
<feature type="compositionally biased region" description="Polar residues" evidence="1">
    <location>
        <begin position="140"/>
        <end position="150"/>
    </location>
</feature>
<dbReference type="AlphaFoldDB" id="A0A0M3JD86"/>
<sequence length="344" mass="38489">MRESHALEQRLKRSRYAAIMADRVLFSRVFAQSLVTKPTKKKKKKKKRYVSAVNSVRSRENATLECSQESSGHSASMSFTHHNPSNSSVSAIQNCNSTNTTSIELNKQQQSLTESSSNITRLRSNIQQSSSSSLAQSSADNESNADNVNQIHDRTSDELSVTSSSTTPLTTTPSDKHSSGAHSCDDATENDLDLSLYGRGKRVSKPKRIDDLDEMEAINVVKKTVRKRGRPPKDGIRYVDKSEKQKCEENGYLNVRESGKKFDGNNQSNIPFKKRKFRTDSSAEIAVNAEKCVEKKKPLIDDSDKRCDEQNKCEIVEEDNRMPSTSDQQSVPASLNMEENQTNE</sequence>
<keyword evidence="3" id="KW-1185">Reference proteome</keyword>
<gene>
    <name evidence="2" type="ORF">ASIM_LOCUS5364</name>
</gene>
<organism evidence="4">
    <name type="scientific">Anisakis simplex</name>
    <name type="common">Herring worm</name>
    <dbReference type="NCBI Taxonomy" id="6269"/>
    <lineage>
        <taxon>Eukaryota</taxon>
        <taxon>Metazoa</taxon>
        <taxon>Ecdysozoa</taxon>
        <taxon>Nematoda</taxon>
        <taxon>Chromadorea</taxon>
        <taxon>Rhabditida</taxon>
        <taxon>Spirurina</taxon>
        <taxon>Ascaridomorpha</taxon>
        <taxon>Ascaridoidea</taxon>
        <taxon>Anisakidae</taxon>
        <taxon>Anisakis</taxon>
        <taxon>Anisakis simplex complex</taxon>
    </lineage>
</organism>
<evidence type="ECO:0000313" key="3">
    <source>
        <dbReference type="Proteomes" id="UP000267096"/>
    </source>
</evidence>
<feature type="compositionally biased region" description="Basic residues" evidence="1">
    <location>
        <begin position="38"/>
        <end position="49"/>
    </location>
</feature>
<dbReference type="WBParaSite" id="ASIM_0000557201-mRNA-1">
    <property type="protein sequence ID" value="ASIM_0000557201-mRNA-1"/>
    <property type="gene ID" value="ASIM_0000557201"/>
</dbReference>
<evidence type="ECO:0000313" key="2">
    <source>
        <dbReference type="EMBL" id="VDK25397.1"/>
    </source>
</evidence>
<reference evidence="2 3" key="2">
    <citation type="submission" date="2018-11" db="EMBL/GenBank/DDBJ databases">
        <authorList>
            <consortium name="Pathogen Informatics"/>
        </authorList>
    </citation>
    <scope>NUCLEOTIDE SEQUENCE [LARGE SCALE GENOMIC DNA]</scope>
</reference>
<dbReference type="Proteomes" id="UP000267096">
    <property type="component" value="Unassembled WGS sequence"/>
</dbReference>
<feature type="compositionally biased region" description="Polar residues" evidence="1">
    <location>
        <begin position="64"/>
        <end position="93"/>
    </location>
</feature>
<feature type="region of interest" description="Disordered" evidence="1">
    <location>
        <begin position="314"/>
        <end position="344"/>
    </location>
</feature>
<name>A0A0M3JD86_ANISI</name>
<accession>A0A0M3JD86</accession>
<feature type="region of interest" description="Disordered" evidence="1">
    <location>
        <begin position="38"/>
        <end position="93"/>
    </location>
</feature>
<reference evidence="4" key="1">
    <citation type="submission" date="2017-02" db="UniProtKB">
        <authorList>
            <consortium name="WormBaseParasite"/>
        </authorList>
    </citation>
    <scope>IDENTIFICATION</scope>
</reference>